<dbReference type="PATRIC" id="fig|1555112.3.peg.1044"/>
<dbReference type="Pfam" id="PF08241">
    <property type="entry name" value="Methyltransf_11"/>
    <property type="match status" value="1"/>
</dbReference>
<dbReference type="STRING" id="1555112.LIP_1002"/>
<dbReference type="SUPFAM" id="SSF53335">
    <property type="entry name" value="S-adenosyl-L-methionine-dependent methyltransferases"/>
    <property type="match status" value="1"/>
</dbReference>
<keyword evidence="2 5" id="KW-0489">Methyltransferase</keyword>
<sequence length="258" mass="29770">MRPMNFFRYNSEAARYARFRPYFHPMVVERVRKRLELDEPLEHALDVGCGTGQSAVALKPIARSITGVDSSRSMLEEALSDECVRYVEAPAEDLPFRDESYELVTVSLALHWFERAKFLFEAARVLKNNGWLVIYDNWFSGVMRENPKFLGWVKEVYLHRYPAPPRDSRPIDAEEAGKYGFRLLEDERYENEVAFTVEELAAYLSTQTNVVGAVEAGSEALESVLDWLMDQLRPMFPRASATFVFRGRIWYLQKSGSS</sequence>
<dbReference type="Gene3D" id="3.40.50.150">
    <property type="entry name" value="Vaccinia Virus protein VP39"/>
    <property type="match status" value="1"/>
</dbReference>
<dbReference type="OrthoDB" id="9774345at2"/>
<dbReference type="GO" id="GO:0032259">
    <property type="term" value="P:methylation"/>
    <property type="evidence" value="ECO:0007669"/>
    <property type="project" value="UniProtKB-KW"/>
</dbReference>
<protein>
    <submittedName>
        <fullName evidence="5">Methyltransferase type 11</fullName>
    </submittedName>
</protein>
<accession>A0A0K2SJ46</accession>
<evidence type="ECO:0000259" key="4">
    <source>
        <dbReference type="Pfam" id="PF08241"/>
    </source>
</evidence>
<gene>
    <name evidence="5" type="ORF">LIP_1002</name>
</gene>
<evidence type="ECO:0000313" key="6">
    <source>
        <dbReference type="Proteomes" id="UP000065807"/>
    </source>
</evidence>
<reference evidence="6" key="2">
    <citation type="journal article" date="2016" name="Int. J. Syst. Evol. Microbiol.">
        <title>Complete genome sequence and cell structure of Limnochorda pilosa, a Gram-negative spore-former within the phylum Firmicutes.</title>
        <authorList>
            <person name="Watanabe M."/>
            <person name="Kojima H."/>
            <person name="Fukui M."/>
        </authorList>
    </citation>
    <scope>NUCLEOTIDE SEQUENCE [LARGE SCALE GENOMIC DNA]</scope>
    <source>
        <strain evidence="6">HC45</strain>
    </source>
</reference>
<name>A0A0K2SJ46_LIMPI</name>
<dbReference type="KEGG" id="lpil:LIP_1002"/>
<dbReference type="PANTHER" id="PTHR44942:SF4">
    <property type="entry name" value="METHYLTRANSFERASE TYPE 11 DOMAIN-CONTAINING PROTEIN"/>
    <property type="match status" value="1"/>
</dbReference>
<proteinExistence type="inferred from homology"/>
<dbReference type="InterPro" id="IPR013216">
    <property type="entry name" value="Methyltransf_11"/>
</dbReference>
<evidence type="ECO:0000313" key="5">
    <source>
        <dbReference type="EMBL" id="BAS26859.1"/>
    </source>
</evidence>
<dbReference type="PANTHER" id="PTHR44942">
    <property type="entry name" value="METHYLTRANSF_11 DOMAIN-CONTAINING PROTEIN"/>
    <property type="match status" value="1"/>
</dbReference>
<evidence type="ECO:0000256" key="1">
    <source>
        <dbReference type="ARBA" id="ARBA00008361"/>
    </source>
</evidence>
<comment type="similarity">
    <text evidence="1">Belongs to the methyltransferase superfamily.</text>
</comment>
<dbReference type="GO" id="GO:0008757">
    <property type="term" value="F:S-adenosylmethionine-dependent methyltransferase activity"/>
    <property type="evidence" value="ECO:0007669"/>
    <property type="project" value="InterPro"/>
</dbReference>
<feature type="domain" description="Methyltransferase type 11" evidence="4">
    <location>
        <begin position="45"/>
        <end position="134"/>
    </location>
</feature>
<dbReference type="InterPro" id="IPR029063">
    <property type="entry name" value="SAM-dependent_MTases_sf"/>
</dbReference>
<keyword evidence="3 5" id="KW-0808">Transferase</keyword>
<evidence type="ECO:0000256" key="3">
    <source>
        <dbReference type="ARBA" id="ARBA00022679"/>
    </source>
</evidence>
<evidence type="ECO:0000256" key="2">
    <source>
        <dbReference type="ARBA" id="ARBA00022603"/>
    </source>
</evidence>
<dbReference type="AlphaFoldDB" id="A0A0K2SJ46"/>
<dbReference type="RefSeq" id="WP_158509556.1">
    <property type="nucleotide sequence ID" value="NZ_AP014924.1"/>
</dbReference>
<organism evidence="5 6">
    <name type="scientific">Limnochorda pilosa</name>
    <dbReference type="NCBI Taxonomy" id="1555112"/>
    <lineage>
        <taxon>Bacteria</taxon>
        <taxon>Bacillati</taxon>
        <taxon>Bacillota</taxon>
        <taxon>Limnochordia</taxon>
        <taxon>Limnochordales</taxon>
        <taxon>Limnochordaceae</taxon>
        <taxon>Limnochorda</taxon>
    </lineage>
</organism>
<keyword evidence="6" id="KW-1185">Reference proteome</keyword>
<reference evidence="6" key="1">
    <citation type="submission" date="2015-07" db="EMBL/GenBank/DDBJ databases">
        <title>Complete genome sequence and phylogenetic analysis of Limnochorda pilosa.</title>
        <authorList>
            <person name="Watanabe M."/>
            <person name="Kojima H."/>
            <person name="Fukui M."/>
        </authorList>
    </citation>
    <scope>NUCLEOTIDE SEQUENCE [LARGE SCALE GENOMIC DNA]</scope>
    <source>
        <strain evidence="6">HC45</strain>
    </source>
</reference>
<dbReference type="EMBL" id="AP014924">
    <property type="protein sequence ID" value="BAS26859.1"/>
    <property type="molecule type" value="Genomic_DNA"/>
</dbReference>
<dbReference type="CDD" id="cd02440">
    <property type="entry name" value="AdoMet_MTases"/>
    <property type="match status" value="1"/>
</dbReference>
<dbReference type="InterPro" id="IPR051052">
    <property type="entry name" value="Diverse_substrate_MTase"/>
</dbReference>
<dbReference type="Proteomes" id="UP000065807">
    <property type="component" value="Chromosome"/>
</dbReference>